<sequence length="347" mass="37992">MTLLIIYVALAVGISFLCSILEAVLLSITPSYTATLEETRPETARKIKVLKDDIDRPLAAILSLNTVAHTAGAAGAGAQAALVFGDTSIAIFSAVLTLLILVLSEIIPKTLGAMYWREFTPMVARILPPMIWSMWPLVKMSQFITLLLSRGKRQPPVSREEIAAMADIGHREGVIDKGDSKVFRNLLKFDRLTVGDIMTPRTVVFALDQETTIDEAIARKAELSFSRIPIFAGSIDKVTGFVLKTDILYEAVDGNGETTLQNIRRDLDTVIETMPLEELFDALVHKDRHVALVVDEFGGTAGVVTLEDLIETLIGEEIVDEADSITDLQAYARKRWSERHGKASAAG</sequence>
<evidence type="ECO:0000256" key="4">
    <source>
        <dbReference type="ARBA" id="ARBA00022989"/>
    </source>
</evidence>
<name>A0A922T635_9HYPH</name>
<evidence type="ECO:0000256" key="1">
    <source>
        <dbReference type="ARBA" id="ARBA00004141"/>
    </source>
</evidence>
<feature type="domain" description="CNNM transmembrane" evidence="11">
    <location>
        <begin position="1"/>
        <end position="179"/>
    </location>
</feature>
<comment type="caution">
    <text evidence="12">The sequence shown here is derived from an EMBL/GenBank/DDBJ whole genome shotgun (WGS) entry which is preliminary data.</text>
</comment>
<dbReference type="Pfam" id="PF00571">
    <property type="entry name" value="CBS"/>
    <property type="match status" value="2"/>
</dbReference>
<protein>
    <submittedName>
        <fullName evidence="12">Hemolysin</fullName>
    </submittedName>
</protein>
<dbReference type="GO" id="GO:0005886">
    <property type="term" value="C:plasma membrane"/>
    <property type="evidence" value="ECO:0007669"/>
    <property type="project" value="TreeGrafter"/>
</dbReference>
<keyword evidence="6 8" id="KW-0472">Membrane</keyword>
<dbReference type="Gene3D" id="3.10.580.10">
    <property type="entry name" value="CBS-domain"/>
    <property type="match status" value="1"/>
</dbReference>
<dbReference type="Pfam" id="PF01595">
    <property type="entry name" value="CNNM"/>
    <property type="match status" value="1"/>
</dbReference>
<evidence type="ECO:0000313" key="13">
    <source>
        <dbReference type="Proteomes" id="UP000052167"/>
    </source>
</evidence>
<evidence type="ECO:0000259" key="11">
    <source>
        <dbReference type="PROSITE" id="PS51846"/>
    </source>
</evidence>
<comment type="subcellular location">
    <subcellularLocation>
        <location evidence="1">Membrane</location>
        <topology evidence="1">Multi-pass membrane protein</topology>
    </subcellularLocation>
</comment>
<dbReference type="EMBL" id="JOKJ01000001">
    <property type="protein sequence ID" value="KEQ10830.1"/>
    <property type="molecule type" value="Genomic_DNA"/>
</dbReference>
<dbReference type="PANTHER" id="PTHR22777:SF4">
    <property type="entry name" value="UPF0053 PROTEIN SLL1254"/>
    <property type="match status" value="1"/>
</dbReference>
<dbReference type="Proteomes" id="UP000052167">
    <property type="component" value="Unassembled WGS sequence"/>
</dbReference>
<dbReference type="PROSITE" id="PS51371">
    <property type="entry name" value="CBS"/>
    <property type="match status" value="2"/>
</dbReference>
<evidence type="ECO:0000256" key="2">
    <source>
        <dbReference type="ARBA" id="ARBA00022692"/>
    </source>
</evidence>
<evidence type="ECO:0000313" key="12">
    <source>
        <dbReference type="EMBL" id="KEQ10830.1"/>
    </source>
</evidence>
<dbReference type="InterPro" id="IPR046342">
    <property type="entry name" value="CBS_dom_sf"/>
</dbReference>
<dbReference type="InterPro" id="IPR002550">
    <property type="entry name" value="CNNM"/>
</dbReference>
<gene>
    <name evidence="12" type="ORF">GV68_00655</name>
</gene>
<keyword evidence="13" id="KW-1185">Reference proteome</keyword>
<feature type="domain" description="CBS" evidence="10">
    <location>
        <begin position="198"/>
        <end position="258"/>
    </location>
</feature>
<dbReference type="InterPro" id="IPR000644">
    <property type="entry name" value="CBS_dom"/>
</dbReference>
<dbReference type="SMART" id="SM00116">
    <property type="entry name" value="CBS"/>
    <property type="match status" value="2"/>
</dbReference>
<keyword evidence="3" id="KW-0677">Repeat</keyword>
<dbReference type="RefSeq" id="WP_037161386.1">
    <property type="nucleotide sequence ID" value="NZ_JOKI01000001.1"/>
</dbReference>
<dbReference type="SUPFAM" id="SSF54631">
    <property type="entry name" value="CBS-domain pair"/>
    <property type="match status" value="1"/>
</dbReference>
<organism evidence="12 13">
    <name type="scientific">Pseudorhizobium pelagicum</name>
    <dbReference type="NCBI Taxonomy" id="1509405"/>
    <lineage>
        <taxon>Bacteria</taxon>
        <taxon>Pseudomonadati</taxon>
        <taxon>Pseudomonadota</taxon>
        <taxon>Alphaproteobacteria</taxon>
        <taxon>Hyphomicrobiales</taxon>
        <taxon>Rhizobiaceae</taxon>
        <taxon>Rhizobium/Agrobacterium group</taxon>
        <taxon>Pseudorhizobium</taxon>
    </lineage>
</organism>
<evidence type="ECO:0000256" key="7">
    <source>
        <dbReference type="PROSITE-ProRule" id="PRU00703"/>
    </source>
</evidence>
<dbReference type="PROSITE" id="PS51846">
    <property type="entry name" value="CNNM"/>
    <property type="match status" value="1"/>
</dbReference>
<accession>A0A922T635</accession>
<dbReference type="PANTHER" id="PTHR22777">
    <property type="entry name" value="HEMOLYSIN-RELATED"/>
    <property type="match status" value="1"/>
</dbReference>
<evidence type="ECO:0000256" key="5">
    <source>
        <dbReference type="ARBA" id="ARBA00023122"/>
    </source>
</evidence>
<evidence type="ECO:0000256" key="9">
    <source>
        <dbReference type="SAM" id="Phobius"/>
    </source>
</evidence>
<feature type="domain" description="CBS" evidence="10">
    <location>
        <begin position="263"/>
        <end position="321"/>
    </location>
</feature>
<dbReference type="CDD" id="cd04590">
    <property type="entry name" value="CBS_pair_CorC_HlyC_assoc"/>
    <property type="match status" value="1"/>
</dbReference>
<evidence type="ECO:0000256" key="6">
    <source>
        <dbReference type="ARBA" id="ARBA00023136"/>
    </source>
</evidence>
<dbReference type="AlphaFoldDB" id="A0A922T635"/>
<evidence type="ECO:0000256" key="3">
    <source>
        <dbReference type="ARBA" id="ARBA00022737"/>
    </source>
</evidence>
<keyword evidence="5 7" id="KW-0129">CBS domain</keyword>
<feature type="transmembrane region" description="Helical" evidence="9">
    <location>
        <begin position="89"/>
        <end position="107"/>
    </location>
</feature>
<dbReference type="InterPro" id="IPR044751">
    <property type="entry name" value="Ion_transp-like_CBS"/>
</dbReference>
<keyword evidence="2 8" id="KW-0812">Transmembrane</keyword>
<dbReference type="OrthoDB" id="9797674at2"/>
<feature type="transmembrane region" description="Helical" evidence="9">
    <location>
        <begin position="57"/>
        <end position="77"/>
    </location>
</feature>
<evidence type="ECO:0000256" key="8">
    <source>
        <dbReference type="PROSITE-ProRule" id="PRU01193"/>
    </source>
</evidence>
<evidence type="ECO:0000259" key="10">
    <source>
        <dbReference type="PROSITE" id="PS51371"/>
    </source>
</evidence>
<keyword evidence="4 8" id="KW-1133">Transmembrane helix</keyword>
<reference evidence="12 13" key="1">
    <citation type="submission" date="2014-06" db="EMBL/GenBank/DDBJ databases">
        <title>Rhizobium pelagicum/R2-400B4.</title>
        <authorList>
            <person name="Kimes N.E."/>
            <person name="Lopez-Perez M."/>
        </authorList>
    </citation>
    <scope>NUCLEOTIDE SEQUENCE [LARGE SCALE GENOMIC DNA]</scope>
    <source>
        <strain evidence="12 13">R2-400B4</strain>
    </source>
</reference>
<proteinExistence type="predicted"/>